<gene>
    <name evidence="3" type="ORF">G5B46_03320</name>
</gene>
<reference evidence="3" key="1">
    <citation type="submission" date="2020-02" db="EMBL/GenBank/DDBJ databases">
        <authorList>
            <person name="Gao J."/>
            <person name="Sun J."/>
        </authorList>
    </citation>
    <scope>NUCLEOTIDE SEQUENCE</scope>
    <source>
        <strain evidence="3">602-2</strain>
    </source>
</reference>
<keyword evidence="2" id="KW-0732">Signal</keyword>
<feature type="signal peptide" evidence="2">
    <location>
        <begin position="1"/>
        <end position="20"/>
    </location>
</feature>
<feature type="region of interest" description="Disordered" evidence="1">
    <location>
        <begin position="172"/>
        <end position="197"/>
    </location>
</feature>
<feature type="chain" id="PRO_5026101543" evidence="2">
    <location>
        <begin position="21"/>
        <end position="197"/>
    </location>
</feature>
<dbReference type="EMBL" id="JAAKGT010000001">
    <property type="protein sequence ID" value="NGM48633.1"/>
    <property type="molecule type" value="Genomic_DNA"/>
</dbReference>
<evidence type="ECO:0000256" key="2">
    <source>
        <dbReference type="SAM" id="SignalP"/>
    </source>
</evidence>
<accession>A0A6G4QT18</accession>
<proteinExistence type="predicted"/>
<protein>
    <submittedName>
        <fullName evidence="3">Uncharacterized protein</fullName>
    </submittedName>
</protein>
<comment type="caution">
    <text evidence="3">The sequence shown here is derived from an EMBL/GenBank/DDBJ whole genome shotgun (WGS) entry which is preliminary data.</text>
</comment>
<organism evidence="3">
    <name type="scientific">Caulobacter sp. 602-2</name>
    <dbReference type="NCBI Taxonomy" id="2710887"/>
    <lineage>
        <taxon>Bacteria</taxon>
        <taxon>Pseudomonadati</taxon>
        <taxon>Pseudomonadota</taxon>
        <taxon>Alphaproteobacteria</taxon>
        <taxon>Caulobacterales</taxon>
        <taxon>Caulobacteraceae</taxon>
        <taxon>Caulobacter</taxon>
    </lineage>
</organism>
<dbReference type="RefSeq" id="WP_165256022.1">
    <property type="nucleotide sequence ID" value="NZ_JAAKGT010000001.1"/>
</dbReference>
<evidence type="ECO:0000256" key="1">
    <source>
        <dbReference type="SAM" id="MobiDB-lite"/>
    </source>
</evidence>
<name>A0A6G4QT18_9CAUL</name>
<evidence type="ECO:0000313" key="3">
    <source>
        <dbReference type="EMBL" id="NGM48633.1"/>
    </source>
</evidence>
<dbReference type="AlphaFoldDB" id="A0A6G4QT18"/>
<sequence length="197" mass="20542">MKSLVWTVLGLSVLASPALAREACEARPAAARVALPSTSMSRDMITLTSAGPTLSEKGLQYKALLKAQAKCDLEGLDAGGMSYAVFETGEESPVVVVRSAAPDTPIFFVASFMDLTALVMPALDGKGDAIPPATHLLGVATKTGGTVLRLYAGQPDAAMVREDTQAALQGRLPPLASRSGRGKNLSINIQPDAYKDQ</sequence>